<dbReference type="InterPro" id="IPR018488">
    <property type="entry name" value="cNMP-bd_CS"/>
</dbReference>
<dbReference type="Gene3D" id="3.40.710.10">
    <property type="entry name" value="DD-peptidase/beta-lactamase superfamily"/>
    <property type="match status" value="1"/>
</dbReference>
<dbReference type="RefSeq" id="WP_184211757.1">
    <property type="nucleotide sequence ID" value="NZ_JACHIF010000009.1"/>
</dbReference>
<evidence type="ECO:0000259" key="8">
    <source>
        <dbReference type="PROSITE" id="PS50801"/>
    </source>
</evidence>
<keyword evidence="6" id="KW-0007">Acetylation</keyword>
<dbReference type="SUPFAM" id="SSF56601">
    <property type="entry name" value="beta-lactamase/transpeptidase-like"/>
    <property type="match status" value="1"/>
</dbReference>
<reference evidence="9 10" key="1">
    <citation type="submission" date="2020-08" db="EMBL/GenBank/DDBJ databases">
        <title>Genomic Encyclopedia of Type Strains, Phase IV (KMG-IV): sequencing the most valuable type-strain genomes for metagenomic binning, comparative biology and taxonomic classification.</title>
        <authorList>
            <person name="Goeker M."/>
        </authorList>
    </citation>
    <scope>NUCLEOTIDE SEQUENCE [LARGE SCALE GENOMIC DNA]</scope>
    <source>
        <strain evidence="9 10">DSM 12251</strain>
    </source>
</reference>
<dbReference type="SMART" id="SM00100">
    <property type="entry name" value="cNMP"/>
    <property type="match status" value="1"/>
</dbReference>
<dbReference type="Gene3D" id="3.30.750.24">
    <property type="entry name" value="STAS domain"/>
    <property type="match status" value="1"/>
</dbReference>
<dbReference type="InterPro" id="IPR018490">
    <property type="entry name" value="cNMP-bd_dom_sf"/>
</dbReference>
<dbReference type="InterPro" id="IPR002645">
    <property type="entry name" value="STAS_dom"/>
</dbReference>
<gene>
    <name evidence="6" type="primary">glsA</name>
    <name evidence="9" type="ORF">HNQ64_003993</name>
</gene>
<name>A0A7W7YP24_9BACT</name>
<evidence type="ECO:0000313" key="10">
    <source>
        <dbReference type="Proteomes" id="UP000534294"/>
    </source>
</evidence>
<sequence length="606" mass="66073">MVSPIQEYLKTLHARYASVMDGHVADYIPELSKADPRLFGICIATRDGHVYEVGDTRHSFTIQSVSKALAYGLALEDRGEEHVLSRIGVEPSGEAFNAISLKEGTGAPFNPMINAGAIATCGQVLPKDEHSRIERILAYLGGFAGRTLDIDQAIYQSESETGHRNRAIGWLLRNFGIIDEDPHETLETYFQQCSIRVTCRDLAIMGATLANQGINPITQKRAIAAEYVDNVLGVMATCGMYDWSGEWIYRVGLPAKSGVGGGILAVLPGQLGIGVFSPPLDSQGNSLRGIRVCTDLSRELALHMLNPAATPRTAVRLAYHGGEVMARRRLPPSARETLRRCGSRIQILALQGGLIFTTFEPVLRRAMQLSDAGCLHLILDLRAVVSADAVSLRLMEELRSRLTQLGVRMVYCQPGRLCQPLMEMGVPASALFATEDAALEASEDSLLLEVTGATWRPSGSLPLEECALFRSCTAEDMILLRNELSTRKYEMGDTLIHAGESADEMLVVLSGNVEVQIRGEGQNRQRIDVLTAGMTVGEMAFLDGSPRSADVVAMDQVKCLVIPRAWFAALTETHPALKISLLHELTREISARLRQANIEVGALQRA</sequence>
<comment type="similarity">
    <text evidence="1 6">Belongs to the glutaminase family.</text>
</comment>
<feature type="binding site" evidence="6">
    <location>
        <position position="189"/>
    </location>
    <ligand>
        <name>substrate</name>
    </ligand>
</feature>
<evidence type="ECO:0000256" key="4">
    <source>
        <dbReference type="ARBA" id="ARBA00022801"/>
    </source>
</evidence>
<dbReference type="InterPro" id="IPR012338">
    <property type="entry name" value="Beta-lactam/transpept-like"/>
</dbReference>
<dbReference type="InterPro" id="IPR036513">
    <property type="entry name" value="STAS_dom_sf"/>
</dbReference>
<evidence type="ECO:0000256" key="2">
    <source>
        <dbReference type="ARBA" id="ARBA00011881"/>
    </source>
</evidence>
<protein>
    <recommendedName>
        <fullName evidence="3 6">Glutaminase</fullName>
        <ecNumber evidence="3 6">3.5.1.2</ecNumber>
    </recommendedName>
</protein>
<keyword evidence="4 6" id="KW-0378">Hydrolase</keyword>
<organism evidence="9 10">
    <name type="scientific">Prosthecobacter dejongeii</name>
    <dbReference type="NCBI Taxonomy" id="48465"/>
    <lineage>
        <taxon>Bacteria</taxon>
        <taxon>Pseudomonadati</taxon>
        <taxon>Verrucomicrobiota</taxon>
        <taxon>Verrucomicrobiia</taxon>
        <taxon>Verrucomicrobiales</taxon>
        <taxon>Verrucomicrobiaceae</taxon>
        <taxon>Prosthecobacter</taxon>
    </lineage>
</organism>
<dbReference type="Pfam" id="PF01740">
    <property type="entry name" value="STAS"/>
    <property type="match status" value="1"/>
</dbReference>
<feature type="binding site" evidence="6">
    <location>
        <position position="241"/>
    </location>
    <ligand>
        <name>substrate</name>
    </ligand>
</feature>
<feature type="binding site" evidence="6">
    <location>
        <position position="158"/>
    </location>
    <ligand>
        <name>substrate</name>
    </ligand>
</feature>
<evidence type="ECO:0000256" key="6">
    <source>
        <dbReference type="HAMAP-Rule" id="MF_00313"/>
    </source>
</evidence>
<evidence type="ECO:0000256" key="3">
    <source>
        <dbReference type="ARBA" id="ARBA00012918"/>
    </source>
</evidence>
<accession>A0A7W7YP24</accession>
<dbReference type="EMBL" id="JACHIF010000009">
    <property type="protein sequence ID" value="MBB5039718.1"/>
    <property type="molecule type" value="Genomic_DNA"/>
</dbReference>
<evidence type="ECO:0000259" key="7">
    <source>
        <dbReference type="PROSITE" id="PS50042"/>
    </source>
</evidence>
<dbReference type="PROSITE" id="PS00888">
    <property type="entry name" value="CNMP_BINDING_1"/>
    <property type="match status" value="1"/>
</dbReference>
<dbReference type="Pfam" id="PF00027">
    <property type="entry name" value="cNMP_binding"/>
    <property type="match status" value="1"/>
</dbReference>
<feature type="domain" description="Cyclic nucleotide-binding" evidence="7">
    <location>
        <begin position="468"/>
        <end position="588"/>
    </location>
</feature>
<comment type="catalytic activity">
    <reaction evidence="5 6">
        <text>L-glutamine + H2O = L-glutamate + NH4(+)</text>
        <dbReference type="Rhea" id="RHEA:15889"/>
        <dbReference type="ChEBI" id="CHEBI:15377"/>
        <dbReference type="ChEBI" id="CHEBI:28938"/>
        <dbReference type="ChEBI" id="CHEBI:29985"/>
        <dbReference type="ChEBI" id="CHEBI:58359"/>
        <dbReference type="EC" id="3.5.1.2"/>
    </reaction>
</comment>
<comment type="caution">
    <text evidence="9">The sequence shown here is derived from an EMBL/GenBank/DDBJ whole genome shotgun (WGS) entry which is preliminary data.</text>
</comment>
<dbReference type="FunFam" id="3.40.710.10:FF:000005">
    <property type="entry name" value="Glutaminase"/>
    <property type="match status" value="1"/>
</dbReference>
<dbReference type="PROSITE" id="PS50042">
    <property type="entry name" value="CNMP_BINDING_3"/>
    <property type="match status" value="1"/>
</dbReference>
<dbReference type="AlphaFoldDB" id="A0A7W7YP24"/>
<dbReference type="Pfam" id="PF04960">
    <property type="entry name" value="Glutaminase"/>
    <property type="match status" value="1"/>
</dbReference>
<dbReference type="PANTHER" id="PTHR12544:SF29">
    <property type="entry name" value="GLUTAMINASE"/>
    <property type="match status" value="1"/>
</dbReference>
<dbReference type="GO" id="GO:0006543">
    <property type="term" value="P:L-glutamine catabolic process"/>
    <property type="evidence" value="ECO:0007669"/>
    <property type="project" value="TreeGrafter"/>
</dbReference>
<dbReference type="GO" id="GO:0006537">
    <property type="term" value="P:glutamate biosynthetic process"/>
    <property type="evidence" value="ECO:0007669"/>
    <property type="project" value="TreeGrafter"/>
</dbReference>
<dbReference type="Proteomes" id="UP000534294">
    <property type="component" value="Unassembled WGS sequence"/>
</dbReference>
<dbReference type="GO" id="GO:0004359">
    <property type="term" value="F:glutaminase activity"/>
    <property type="evidence" value="ECO:0007669"/>
    <property type="project" value="UniProtKB-UniRule"/>
</dbReference>
<dbReference type="PANTHER" id="PTHR12544">
    <property type="entry name" value="GLUTAMINASE"/>
    <property type="match status" value="1"/>
</dbReference>
<dbReference type="CDD" id="cd00038">
    <property type="entry name" value="CAP_ED"/>
    <property type="match status" value="1"/>
</dbReference>
<dbReference type="NCBIfam" id="TIGR03814">
    <property type="entry name" value="Gln_ase"/>
    <property type="match status" value="1"/>
</dbReference>
<proteinExistence type="inferred from homology"/>
<dbReference type="HAMAP" id="MF_00313">
    <property type="entry name" value="Glutaminase"/>
    <property type="match status" value="1"/>
</dbReference>
<dbReference type="Gene3D" id="2.60.120.10">
    <property type="entry name" value="Jelly Rolls"/>
    <property type="match status" value="1"/>
</dbReference>
<keyword evidence="10" id="KW-1185">Reference proteome</keyword>
<dbReference type="InterPro" id="IPR015868">
    <property type="entry name" value="Glutaminase"/>
</dbReference>
<comment type="subunit">
    <text evidence="2 6">Homotetramer.</text>
</comment>
<dbReference type="SUPFAM" id="SSF51206">
    <property type="entry name" value="cAMP-binding domain-like"/>
    <property type="match status" value="1"/>
</dbReference>
<feature type="binding site" evidence="6">
    <location>
        <position position="165"/>
    </location>
    <ligand>
        <name>substrate</name>
    </ligand>
</feature>
<dbReference type="PROSITE" id="PS50801">
    <property type="entry name" value="STAS"/>
    <property type="match status" value="1"/>
</dbReference>
<feature type="binding site" evidence="6">
    <location>
        <position position="114"/>
    </location>
    <ligand>
        <name>substrate</name>
    </ligand>
</feature>
<feature type="binding site" evidence="6">
    <location>
        <position position="259"/>
    </location>
    <ligand>
        <name>substrate</name>
    </ligand>
</feature>
<dbReference type="EC" id="3.5.1.2" evidence="3 6"/>
<evidence type="ECO:0000256" key="5">
    <source>
        <dbReference type="ARBA" id="ARBA00049534"/>
    </source>
</evidence>
<evidence type="ECO:0000256" key="1">
    <source>
        <dbReference type="ARBA" id="ARBA00011076"/>
    </source>
</evidence>
<feature type="domain" description="STAS" evidence="8">
    <location>
        <begin position="347"/>
        <end position="411"/>
    </location>
</feature>
<dbReference type="InterPro" id="IPR000595">
    <property type="entry name" value="cNMP-bd_dom"/>
</dbReference>
<dbReference type="SUPFAM" id="SSF52091">
    <property type="entry name" value="SpoIIaa-like"/>
    <property type="match status" value="1"/>
</dbReference>
<feature type="binding site" evidence="6">
    <location>
        <position position="64"/>
    </location>
    <ligand>
        <name>substrate</name>
    </ligand>
</feature>
<dbReference type="InterPro" id="IPR014710">
    <property type="entry name" value="RmlC-like_jellyroll"/>
</dbReference>
<evidence type="ECO:0000313" key="9">
    <source>
        <dbReference type="EMBL" id="MBB5039718.1"/>
    </source>
</evidence>